<evidence type="ECO:0000256" key="1">
    <source>
        <dbReference type="SAM" id="SignalP"/>
    </source>
</evidence>
<dbReference type="VEuPathDB" id="MicrosporidiaDB:CWI37_0136p0010"/>
<proteinExistence type="predicted"/>
<dbReference type="AlphaFoldDB" id="A0A4Q9L9N9"/>
<keyword evidence="1" id="KW-0732">Signal</keyword>
<feature type="chain" id="PRO_5020679692" evidence="1">
    <location>
        <begin position="23"/>
        <end position="441"/>
    </location>
</feature>
<feature type="signal peptide" evidence="1">
    <location>
        <begin position="1"/>
        <end position="22"/>
    </location>
</feature>
<accession>A0A4Q9L9N9</accession>
<dbReference type="EMBL" id="PITJ01000136">
    <property type="protein sequence ID" value="TBU04428.1"/>
    <property type="molecule type" value="Genomic_DNA"/>
</dbReference>
<dbReference type="Proteomes" id="UP000292362">
    <property type="component" value="Unassembled WGS sequence"/>
</dbReference>
<name>A0A4Q9L9N9_9MICR</name>
<gene>
    <name evidence="2" type="ORF">CWI37_0136p0010</name>
</gene>
<organism evidence="2 3">
    <name type="scientific">Hamiltosporidium tvaerminnensis</name>
    <dbReference type="NCBI Taxonomy" id="1176355"/>
    <lineage>
        <taxon>Eukaryota</taxon>
        <taxon>Fungi</taxon>
        <taxon>Fungi incertae sedis</taxon>
        <taxon>Microsporidia</taxon>
        <taxon>Dubosqiidae</taxon>
        <taxon>Hamiltosporidium</taxon>
    </lineage>
</organism>
<evidence type="ECO:0000313" key="3">
    <source>
        <dbReference type="Proteomes" id="UP000292362"/>
    </source>
</evidence>
<evidence type="ECO:0000313" key="2">
    <source>
        <dbReference type="EMBL" id="TBU04428.1"/>
    </source>
</evidence>
<protein>
    <submittedName>
        <fullName evidence="2">Uncharacterized protein</fullName>
    </submittedName>
</protein>
<sequence length="441" mass="52986">MLLKSFLILVLGYYKFTIQTTSDQEELLSNDEIDNDNFVSEEYLWNQLTDFSRNCLKNAIEKNNIKSKNFLLSMQTSFDKFNERKEPFKVLSNNQLCFVLFFKVNEDFDTNDFSGLIYEVINTSNRYIKDLLKKNPILAKYANSNQLKNSYELFIKEKRKNSKFYLCIGFKKAIKEIINIDRFNKVKKRFFWKKRNCDLEKSFFVVFSDYLNEYDQITLYKAVKRTSRNYDPKCLNLHIFLKKRKSIIDSLSLLFDKSSHLSYYTRFSVFYFGKMELRYHEHIETSLNKNHESICLLETNLLKNSSINSQKNIYKIFSFDVFDKKDFFDLIITNNLIFKSFFNLKFSIFIEKYKTNNRNKVHKEIIFYIVLGLNDIKKYKFTLKLNLDNEIMKFKVKRYLNGETKSNKIKIEQIAEMGLILKEIAYEYEIMPLNISFFQNN</sequence>
<reference evidence="2 3" key="1">
    <citation type="submission" date="2017-12" db="EMBL/GenBank/DDBJ databases">
        <authorList>
            <person name="Pombert J.-F."/>
            <person name="Haag K.L."/>
            <person name="Ebert D."/>
        </authorList>
    </citation>
    <scope>NUCLEOTIDE SEQUENCE [LARGE SCALE GENOMIC DNA]</scope>
    <source>
        <strain evidence="2">FI-OER-3-3</strain>
    </source>
</reference>
<comment type="caution">
    <text evidence="2">The sequence shown here is derived from an EMBL/GenBank/DDBJ whole genome shotgun (WGS) entry which is preliminary data.</text>
</comment>